<evidence type="ECO:0000313" key="1">
    <source>
        <dbReference type="EMBL" id="WMV40277.1"/>
    </source>
</evidence>
<proteinExistence type="predicted"/>
<organism evidence="1 2">
    <name type="scientific">Solanum verrucosum</name>
    <dbReference type="NCBI Taxonomy" id="315347"/>
    <lineage>
        <taxon>Eukaryota</taxon>
        <taxon>Viridiplantae</taxon>
        <taxon>Streptophyta</taxon>
        <taxon>Embryophyta</taxon>
        <taxon>Tracheophyta</taxon>
        <taxon>Spermatophyta</taxon>
        <taxon>Magnoliopsida</taxon>
        <taxon>eudicotyledons</taxon>
        <taxon>Gunneridae</taxon>
        <taxon>Pentapetalae</taxon>
        <taxon>asterids</taxon>
        <taxon>lamiids</taxon>
        <taxon>Solanales</taxon>
        <taxon>Solanaceae</taxon>
        <taxon>Solanoideae</taxon>
        <taxon>Solaneae</taxon>
        <taxon>Solanum</taxon>
    </lineage>
</organism>
<dbReference type="AlphaFoldDB" id="A0AAF0ZIF4"/>
<name>A0AAF0ZIF4_SOLVR</name>
<sequence length="88" mass="10232">MPFSIKDAFASWIGWRASKTLKRLWRMIQAVIFWTLWKEKNCRVFDGISIPTSTLKAISLSTLFSWHFLFPVNSVDNFLDFVSSLTLA</sequence>
<reference evidence="1" key="1">
    <citation type="submission" date="2023-08" db="EMBL/GenBank/DDBJ databases">
        <title>A de novo genome assembly of Solanum verrucosum Schlechtendal, a Mexican diploid species geographically isolated from the other diploid A-genome species in potato relatives.</title>
        <authorList>
            <person name="Hosaka K."/>
        </authorList>
    </citation>
    <scope>NUCLEOTIDE SEQUENCE</scope>
    <source>
        <tissue evidence="1">Young leaves</tissue>
    </source>
</reference>
<evidence type="ECO:0000313" key="2">
    <source>
        <dbReference type="Proteomes" id="UP001234989"/>
    </source>
</evidence>
<accession>A0AAF0ZIF4</accession>
<dbReference type="EMBL" id="CP133619">
    <property type="protein sequence ID" value="WMV40277.1"/>
    <property type="molecule type" value="Genomic_DNA"/>
</dbReference>
<gene>
    <name evidence="1" type="ORF">MTR67_033662</name>
</gene>
<keyword evidence="2" id="KW-1185">Reference proteome</keyword>
<protein>
    <recommendedName>
        <fullName evidence="3">Reverse transcriptase zinc-binding domain-containing protein</fullName>
    </recommendedName>
</protein>
<evidence type="ECO:0008006" key="3">
    <source>
        <dbReference type="Google" id="ProtNLM"/>
    </source>
</evidence>
<dbReference type="Proteomes" id="UP001234989">
    <property type="component" value="Chromosome 8"/>
</dbReference>